<proteinExistence type="predicted"/>
<organism evidence="1 2">
    <name type="scientific">Deinococcus marmoris</name>
    <dbReference type="NCBI Taxonomy" id="249408"/>
    <lineage>
        <taxon>Bacteria</taxon>
        <taxon>Thermotogati</taxon>
        <taxon>Deinococcota</taxon>
        <taxon>Deinococci</taxon>
        <taxon>Deinococcales</taxon>
        <taxon>Deinococcaceae</taxon>
        <taxon>Deinococcus</taxon>
    </lineage>
</organism>
<protein>
    <submittedName>
        <fullName evidence="1">Uncharacterized protein</fullName>
    </submittedName>
</protein>
<comment type="caution">
    <text evidence="1">The sequence shown here is derived from an EMBL/GenBank/DDBJ whole genome shotgun (WGS) entry which is preliminary data.</text>
</comment>
<reference evidence="1 2" key="1">
    <citation type="submission" date="2017-01" db="EMBL/GenBank/DDBJ databases">
        <title>Genome Analysis of Deinococcus marmoris KOPRI26562.</title>
        <authorList>
            <person name="Kim J.H."/>
            <person name="Oh H.-M."/>
        </authorList>
    </citation>
    <scope>NUCLEOTIDE SEQUENCE [LARGE SCALE GENOMIC DNA]</scope>
    <source>
        <strain evidence="1 2">KOPRI26562</strain>
    </source>
</reference>
<keyword evidence="2" id="KW-1185">Reference proteome</keyword>
<name>A0A1U7NW58_9DEIO</name>
<evidence type="ECO:0000313" key="1">
    <source>
        <dbReference type="EMBL" id="OLV17155.1"/>
    </source>
</evidence>
<evidence type="ECO:0000313" key="2">
    <source>
        <dbReference type="Proteomes" id="UP000186607"/>
    </source>
</evidence>
<dbReference type="STRING" id="249408.BOO71_0009766"/>
<dbReference type="EMBL" id="MSTI01000114">
    <property type="protein sequence ID" value="OLV17155.1"/>
    <property type="molecule type" value="Genomic_DNA"/>
</dbReference>
<gene>
    <name evidence="1" type="ORF">BOO71_0009766</name>
</gene>
<accession>A0A1U7NW58</accession>
<dbReference type="RefSeq" id="WP_075834230.1">
    <property type="nucleotide sequence ID" value="NZ_MSTI01000114.1"/>
</dbReference>
<dbReference type="Proteomes" id="UP000186607">
    <property type="component" value="Unassembled WGS sequence"/>
</dbReference>
<dbReference type="OrthoDB" id="9827079at2"/>
<sequence length="161" mass="17941">MTISTYEKVKSIFRENAPAAAAYRQLRHTFATEAVRGAVGNLKNDQATMTQGHQQMWAAKDAAYALIVGLMYAANWQDKAQEAAAEHTNLHFDQKALLLLPTSQPRRIYSTLQDPDAYTLSIAPERVLGVVPGMTLYLFSEDDAQMFTGRTGEKLRPLHTL</sequence>
<dbReference type="AlphaFoldDB" id="A0A1U7NW58"/>